<dbReference type="InterPro" id="IPR011928">
    <property type="entry name" value="Phage_phiJL001_Gp84"/>
</dbReference>
<dbReference type="InterPro" id="IPR018964">
    <property type="entry name" value="Phage_phiJL001_Gp84_C"/>
</dbReference>
<name>A0A4R1PQ08_9FIRM</name>
<reference evidence="2 3" key="1">
    <citation type="submission" date="2019-03" db="EMBL/GenBank/DDBJ databases">
        <title>Genomic Encyclopedia of Type Strains, Phase IV (KMG-IV): sequencing the most valuable type-strain genomes for metagenomic binning, comparative biology and taxonomic classification.</title>
        <authorList>
            <person name="Goeker M."/>
        </authorList>
    </citation>
    <scope>NUCLEOTIDE SEQUENCE [LARGE SCALE GENOMIC DNA]</scope>
    <source>
        <strain evidence="2 3">DSM 15969</strain>
    </source>
</reference>
<organism evidence="2 3">
    <name type="scientific">Anaerospora hongkongensis</name>
    <dbReference type="NCBI Taxonomy" id="244830"/>
    <lineage>
        <taxon>Bacteria</taxon>
        <taxon>Bacillati</taxon>
        <taxon>Bacillota</taxon>
        <taxon>Negativicutes</taxon>
        <taxon>Selenomonadales</taxon>
        <taxon>Sporomusaceae</taxon>
        <taxon>Anaerospora</taxon>
    </lineage>
</organism>
<comment type="caution">
    <text evidence="2">The sequence shown here is derived from an EMBL/GenBank/DDBJ whole genome shotgun (WGS) entry which is preliminary data.</text>
</comment>
<protein>
    <submittedName>
        <fullName evidence="2">Putative phage protein (TIGR02218 family)</fullName>
    </submittedName>
</protein>
<dbReference type="Pfam" id="PF09931">
    <property type="entry name" value="Phage_phiJL001_Gp84_N"/>
    <property type="match status" value="1"/>
</dbReference>
<evidence type="ECO:0000313" key="2">
    <source>
        <dbReference type="EMBL" id="TCL33591.1"/>
    </source>
</evidence>
<dbReference type="RefSeq" id="WP_132083082.1">
    <property type="nucleotide sequence ID" value="NZ_SLUI01000017.1"/>
</dbReference>
<evidence type="ECO:0000259" key="1">
    <source>
        <dbReference type="Pfam" id="PF09356"/>
    </source>
</evidence>
<keyword evidence="3" id="KW-1185">Reference proteome</keyword>
<proteinExistence type="predicted"/>
<dbReference type="EMBL" id="SLUI01000017">
    <property type="protein sequence ID" value="TCL33591.1"/>
    <property type="molecule type" value="Genomic_DNA"/>
</dbReference>
<gene>
    <name evidence="2" type="ORF">EV210_11749</name>
</gene>
<dbReference type="Proteomes" id="UP000295063">
    <property type="component" value="Unassembled WGS sequence"/>
</dbReference>
<evidence type="ECO:0000313" key="3">
    <source>
        <dbReference type="Proteomes" id="UP000295063"/>
    </source>
</evidence>
<dbReference type="OrthoDB" id="1633386at2"/>
<dbReference type="Pfam" id="PF09356">
    <property type="entry name" value="Phage_BR0599"/>
    <property type="match status" value="1"/>
</dbReference>
<sequence length="289" mass="31880">MKRANEELNQLLLQQQVFYMADLYTITLTNGVILRYTTCDVKLLVGGNTYLPFLIERTGTKQARGISVDEVNLTITVDQNDVIPGGLTFMQGVVNGAFENAILQLERVFSPEPFRFNMPAISANYALLWWIGLFNINSAGGNTIEATAAAMTQLLNVKFPRNLYYPPCIYTLGDVGCKVDLNRFKVLGQAAAFGTRSIVKSNLTFNNGYLSQGSIRFTSGANTNVTRSIRSNTGGTISVVLPFQAVPEAGDTFEVLPACDKSMNCCRNRFNNLSNFRGYPFIPVPETAY</sequence>
<feature type="domain" description="Bacteriophage phiJL001 Gp84 C-terminal" evidence="1">
    <location>
        <begin position="208"/>
        <end position="284"/>
    </location>
</feature>
<dbReference type="AlphaFoldDB" id="A0A4R1PQ08"/>
<dbReference type="NCBIfam" id="TIGR02218">
    <property type="entry name" value="phg_TIGR02218"/>
    <property type="match status" value="1"/>
</dbReference>
<accession>A0A4R1PQ08</accession>